<accession>A0A2G9TLB4</accession>
<sequence>MMSSTPKDTSIFTQLLSRTFSNLASQVVTPPSTEKQQQSLSSSSDNHNNTCSSQALSQSLDWGRREPYLRLAHVFDTNNY</sequence>
<dbReference type="EMBL" id="KZ370543">
    <property type="protein sequence ID" value="PIO58761.1"/>
    <property type="molecule type" value="Genomic_DNA"/>
</dbReference>
<proteinExistence type="predicted"/>
<evidence type="ECO:0000256" key="1">
    <source>
        <dbReference type="SAM" id="MobiDB-lite"/>
    </source>
</evidence>
<evidence type="ECO:0000313" key="2">
    <source>
        <dbReference type="EMBL" id="PIO58761.1"/>
    </source>
</evidence>
<gene>
    <name evidence="2" type="ORF">TELCIR_19796</name>
</gene>
<feature type="region of interest" description="Disordered" evidence="1">
    <location>
        <begin position="26"/>
        <end position="57"/>
    </location>
</feature>
<name>A0A2G9TLB4_TELCI</name>
<dbReference type="OrthoDB" id="5839462at2759"/>
<evidence type="ECO:0000313" key="3">
    <source>
        <dbReference type="Proteomes" id="UP000230423"/>
    </source>
</evidence>
<dbReference type="Proteomes" id="UP000230423">
    <property type="component" value="Unassembled WGS sequence"/>
</dbReference>
<reference evidence="2 3" key="1">
    <citation type="submission" date="2015-09" db="EMBL/GenBank/DDBJ databases">
        <title>Draft genome of the parasitic nematode Teladorsagia circumcincta isolate WARC Sus (inbred).</title>
        <authorList>
            <person name="Mitreva M."/>
        </authorList>
    </citation>
    <scope>NUCLEOTIDE SEQUENCE [LARGE SCALE GENOMIC DNA]</scope>
    <source>
        <strain evidence="2 3">S</strain>
    </source>
</reference>
<protein>
    <submittedName>
        <fullName evidence="2">Uncharacterized protein</fullName>
    </submittedName>
</protein>
<organism evidence="2 3">
    <name type="scientific">Teladorsagia circumcincta</name>
    <name type="common">Brown stomach worm</name>
    <name type="synonym">Ostertagia circumcincta</name>
    <dbReference type="NCBI Taxonomy" id="45464"/>
    <lineage>
        <taxon>Eukaryota</taxon>
        <taxon>Metazoa</taxon>
        <taxon>Ecdysozoa</taxon>
        <taxon>Nematoda</taxon>
        <taxon>Chromadorea</taxon>
        <taxon>Rhabditida</taxon>
        <taxon>Rhabditina</taxon>
        <taxon>Rhabditomorpha</taxon>
        <taxon>Strongyloidea</taxon>
        <taxon>Trichostrongylidae</taxon>
        <taxon>Teladorsagia</taxon>
    </lineage>
</organism>
<keyword evidence="3" id="KW-1185">Reference proteome</keyword>
<dbReference type="AlphaFoldDB" id="A0A2G9TLB4"/>